<organism evidence="3 4">
    <name type="scientific">Immersiella caudata</name>
    <dbReference type="NCBI Taxonomy" id="314043"/>
    <lineage>
        <taxon>Eukaryota</taxon>
        <taxon>Fungi</taxon>
        <taxon>Dikarya</taxon>
        <taxon>Ascomycota</taxon>
        <taxon>Pezizomycotina</taxon>
        <taxon>Sordariomycetes</taxon>
        <taxon>Sordariomycetidae</taxon>
        <taxon>Sordariales</taxon>
        <taxon>Lasiosphaeriaceae</taxon>
        <taxon>Immersiella</taxon>
    </lineage>
</organism>
<dbReference type="AlphaFoldDB" id="A0AA39X5D6"/>
<evidence type="ECO:0000259" key="2">
    <source>
        <dbReference type="Pfam" id="PF20237"/>
    </source>
</evidence>
<dbReference type="Proteomes" id="UP001175000">
    <property type="component" value="Unassembled WGS sequence"/>
</dbReference>
<keyword evidence="1" id="KW-0472">Membrane</keyword>
<dbReference type="PANTHER" id="PTHR34502">
    <property type="entry name" value="DUF6594 DOMAIN-CONTAINING PROTEIN-RELATED"/>
    <property type="match status" value="1"/>
</dbReference>
<keyword evidence="4" id="KW-1185">Reference proteome</keyword>
<evidence type="ECO:0000256" key="1">
    <source>
        <dbReference type="SAM" id="Phobius"/>
    </source>
</evidence>
<feature type="transmembrane region" description="Helical" evidence="1">
    <location>
        <begin position="222"/>
        <end position="246"/>
    </location>
</feature>
<sequence>MEDIEMASEPPDFVPQGYDGLGQLMGEIPETAIFRRFGALSAEDLLYQQAELVELEEALREYQGEDKSSSHRDRQRYRLNWEKLKASGDCGVLEGNDSSQLRTVLEIREKLKNYHEALLRHRSVLNLGNPTLPAVEAVSEWMKRTDMGNVYLEGPDRHIWAKPNLEDLTCLAPPSPERALRSSFILQANKLYNGIIGRHIHQSASQPYLGQTIHYTSRSAHLILKTIATVLACLLPISGIAVLYTINSMPARLGAVAGFTALFSMSMALLTSASIQQVFSATAAFAAVLVVFVGTTESVGNDGTCICASS</sequence>
<feature type="domain" description="DUF6594" evidence="2">
    <location>
        <begin position="18"/>
        <end position="290"/>
    </location>
</feature>
<keyword evidence="1" id="KW-1133">Transmembrane helix</keyword>
<keyword evidence="1" id="KW-0812">Transmembrane</keyword>
<evidence type="ECO:0000313" key="3">
    <source>
        <dbReference type="EMBL" id="KAK0627629.1"/>
    </source>
</evidence>
<reference evidence="3" key="1">
    <citation type="submission" date="2023-06" db="EMBL/GenBank/DDBJ databases">
        <title>Genome-scale phylogeny and comparative genomics of the fungal order Sordariales.</title>
        <authorList>
            <consortium name="Lawrence Berkeley National Laboratory"/>
            <person name="Hensen N."/>
            <person name="Bonometti L."/>
            <person name="Westerberg I."/>
            <person name="Brannstrom I.O."/>
            <person name="Guillou S."/>
            <person name="Cros-Aarteil S."/>
            <person name="Calhoun S."/>
            <person name="Haridas S."/>
            <person name="Kuo A."/>
            <person name="Mondo S."/>
            <person name="Pangilinan J."/>
            <person name="Riley R."/>
            <person name="Labutti K."/>
            <person name="Andreopoulos B."/>
            <person name="Lipzen A."/>
            <person name="Chen C."/>
            <person name="Yanf M."/>
            <person name="Daum C."/>
            <person name="Ng V."/>
            <person name="Clum A."/>
            <person name="Steindorff A."/>
            <person name="Ohm R."/>
            <person name="Martin F."/>
            <person name="Silar P."/>
            <person name="Natvig D."/>
            <person name="Lalanne C."/>
            <person name="Gautier V."/>
            <person name="Ament-Velasquez S.L."/>
            <person name="Kruys A."/>
            <person name="Hutchinson M.I."/>
            <person name="Powell A.J."/>
            <person name="Barry K."/>
            <person name="Miller A.N."/>
            <person name="Grigoriev I.V."/>
            <person name="Debuchy R."/>
            <person name="Gladieux P."/>
            <person name="Thoren M.H."/>
            <person name="Johannesson H."/>
        </authorList>
    </citation>
    <scope>NUCLEOTIDE SEQUENCE</scope>
    <source>
        <strain evidence="3">CBS 606.72</strain>
    </source>
</reference>
<dbReference type="InterPro" id="IPR046529">
    <property type="entry name" value="DUF6594"/>
</dbReference>
<name>A0AA39X5D6_9PEZI</name>
<dbReference type="PANTHER" id="PTHR34502:SF5">
    <property type="entry name" value="DUF6594 DOMAIN-CONTAINING PROTEIN"/>
    <property type="match status" value="1"/>
</dbReference>
<dbReference type="EMBL" id="JAULSU010000002">
    <property type="protein sequence ID" value="KAK0627629.1"/>
    <property type="molecule type" value="Genomic_DNA"/>
</dbReference>
<proteinExistence type="predicted"/>
<accession>A0AA39X5D6</accession>
<feature type="transmembrane region" description="Helical" evidence="1">
    <location>
        <begin position="252"/>
        <end position="271"/>
    </location>
</feature>
<evidence type="ECO:0000313" key="4">
    <source>
        <dbReference type="Proteomes" id="UP001175000"/>
    </source>
</evidence>
<dbReference type="Pfam" id="PF20237">
    <property type="entry name" value="DUF6594"/>
    <property type="match status" value="1"/>
</dbReference>
<gene>
    <name evidence="3" type="ORF">B0T14DRAFT_563413</name>
</gene>
<feature type="transmembrane region" description="Helical" evidence="1">
    <location>
        <begin position="278"/>
        <end position="295"/>
    </location>
</feature>
<protein>
    <recommendedName>
        <fullName evidence="2">DUF6594 domain-containing protein</fullName>
    </recommendedName>
</protein>
<comment type="caution">
    <text evidence="3">The sequence shown here is derived from an EMBL/GenBank/DDBJ whole genome shotgun (WGS) entry which is preliminary data.</text>
</comment>